<name>G9QJZ9_9BACI</name>
<accession>G9QJZ9</accession>
<keyword evidence="2" id="KW-1185">Reference proteome</keyword>
<evidence type="ECO:0008006" key="3">
    <source>
        <dbReference type="Google" id="ProtNLM"/>
    </source>
</evidence>
<dbReference type="RefSeq" id="WP_003353631.1">
    <property type="nucleotide sequence ID" value="NZ_JH414748.1"/>
</dbReference>
<comment type="caution">
    <text evidence="1">The sequence shown here is derived from an EMBL/GenBank/DDBJ whole genome shotgun (WGS) entry which is preliminary data.</text>
</comment>
<reference evidence="1 2" key="1">
    <citation type="submission" date="2011-09" db="EMBL/GenBank/DDBJ databases">
        <title>The Genome Sequence of Bacillus smithii 7_3_47FAA.</title>
        <authorList>
            <consortium name="The Broad Institute Genome Sequencing Platform"/>
            <person name="Earl A."/>
            <person name="Ward D."/>
            <person name="Feldgarden M."/>
            <person name="Gevers D."/>
            <person name="Daigneault M."/>
            <person name="Strauss J."/>
            <person name="Allen-Vercoe E."/>
            <person name="Young S.K."/>
            <person name="Zeng Q."/>
            <person name="Gargeya S."/>
            <person name="Fitzgerald M."/>
            <person name="Haas B."/>
            <person name="Abouelleil A."/>
            <person name="Alvarado L."/>
            <person name="Arachchi H.M."/>
            <person name="Berlin A."/>
            <person name="Brown A."/>
            <person name="Chapman S.B."/>
            <person name="Chen Z."/>
            <person name="Dunbar C."/>
            <person name="Freedman E."/>
            <person name="Gearin G."/>
            <person name="Goldberg J."/>
            <person name="Griggs A."/>
            <person name="Gujja S."/>
            <person name="Heiman D."/>
            <person name="Howarth C."/>
            <person name="Larson L."/>
            <person name="Lui A."/>
            <person name="MacDonald P.J.P."/>
            <person name="Montmayeur A."/>
            <person name="Murphy C."/>
            <person name="Neiman D."/>
            <person name="Pearson M."/>
            <person name="Priest M."/>
            <person name="Roberts A."/>
            <person name="Saif S."/>
            <person name="Shea T."/>
            <person name="Shenoy N."/>
            <person name="Sisk P."/>
            <person name="Stolte C."/>
            <person name="Sykes S."/>
            <person name="Wortman J."/>
            <person name="Nusbaum C."/>
            <person name="Birren B."/>
        </authorList>
    </citation>
    <scope>NUCLEOTIDE SEQUENCE [LARGE SCALE GENOMIC DNA]</scope>
    <source>
        <strain evidence="1 2">7_3_47FAA</strain>
    </source>
</reference>
<dbReference type="HOGENOM" id="CLU_142075_0_0_9"/>
<dbReference type="PATRIC" id="fig|665952.3.peg.1322"/>
<proteinExistence type="predicted"/>
<protein>
    <recommendedName>
        <fullName evidence="3">Sporulation lipoprotein YhcN/YlaJ</fullName>
    </recommendedName>
</protein>
<dbReference type="AlphaFoldDB" id="G9QJZ9"/>
<evidence type="ECO:0000313" key="1">
    <source>
        <dbReference type="EMBL" id="EHL78529.1"/>
    </source>
</evidence>
<dbReference type="Proteomes" id="UP000011747">
    <property type="component" value="Unassembled WGS sequence"/>
</dbReference>
<sequence length="157" mass="17951">MNIVKGIMAIFVLFLCLSGCGGMGSNHTKDSQLTLMKTTDPEPIKLSDSSSKKVAAIKKEVSRMNEIYDVSVVEGKKDILVAYKVRHLSRFKMKTIEKNLKERLEKQYPHDHFVVSSDYKIFLESVRLKEDLDAGKISKKEANKRFRKIIKLSKELT</sequence>
<evidence type="ECO:0000313" key="2">
    <source>
        <dbReference type="Proteomes" id="UP000011747"/>
    </source>
</evidence>
<organism evidence="1 2">
    <name type="scientific">Bacillus smithii 7_3_47FAA</name>
    <dbReference type="NCBI Taxonomy" id="665952"/>
    <lineage>
        <taxon>Bacteria</taxon>
        <taxon>Bacillati</taxon>
        <taxon>Bacillota</taxon>
        <taxon>Bacilli</taxon>
        <taxon>Bacillales</taxon>
        <taxon>Bacillaceae</taxon>
        <taxon>Bacillus</taxon>
    </lineage>
</organism>
<dbReference type="EMBL" id="ACWF01000066">
    <property type="protein sequence ID" value="EHL78529.1"/>
    <property type="molecule type" value="Genomic_DNA"/>
</dbReference>
<gene>
    <name evidence="1" type="ORF">HMPREF1015_01538</name>
</gene>